<reference evidence="3" key="1">
    <citation type="submission" date="2017-09" db="EMBL/GenBank/DDBJ databases">
        <title>Depth-based differentiation of microbial function through sediment-hosted aquifers and enrichment of novel symbionts in the deep terrestrial subsurface.</title>
        <authorList>
            <person name="Probst A.J."/>
            <person name="Ladd B."/>
            <person name="Jarett J.K."/>
            <person name="Geller-Mcgrath D.E."/>
            <person name="Sieber C.M.K."/>
            <person name="Emerson J.B."/>
            <person name="Anantharaman K."/>
            <person name="Thomas B.C."/>
            <person name="Malmstrom R."/>
            <person name="Stieglmeier M."/>
            <person name="Klingl A."/>
            <person name="Woyke T."/>
            <person name="Ryan C.M."/>
            <person name="Banfield J.F."/>
        </authorList>
    </citation>
    <scope>NUCLEOTIDE SEQUENCE [LARGE SCALE GENOMIC DNA]</scope>
</reference>
<gene>
    <name evidence="2" type="ORF">COT81_05630</name>
</gene>
<organism evidence="2 3">
    <name type="scientific">Candidatus Buchananbacteria bacterium CG10_big_fil_rev_8_21_14_0_10_42_9</name>
    <dbReference type="NCBI Taxonomy" id="1974526"/>
    <lineage>
        <taxon>Bacteria</taxon>
        <taxon>Candidatus Buchananiibacteriota</taxon>
    </lineage>
</organism>
<dbReference type="PANTHER" id="PTHR48094">
    <property type="entry name" value="PROTEIN/NUCLEIC ACID DEGLYCASE DJ-1-RELATED"/>
    <property type="match status" value="1"/>
</dbReference>
<dbReference type="GO" id="GO:0005737">
    <property type="term" value="C:cytoplasm"/>
    <property type="evidence" value="ECO:0007669"/>
    <property type="project" value="TreeGrafter"/>
</dbReference>
<dbReference type="Pfam" id="PF01965">
    <property type="entry name" value="DJ-1_PfpI"/>
    <property type="match status" value="1"/>
</dbReference>
<sequence length="170" mass="18660">MAKAVFIVSSQDFRDEELFKPKSILERGKIKVDVATPDGKEAHGKKGAKIFANLKIIDIDPEKYDAIIFVGGGGAGDFFHDEQVWKLSREFDAQHKIIGAICITPTILANAGILLGRKVTGHISQTERLVCRGAEYSGMPVQIDGNLVTAKFHTDATEFGEKLLRTIGYQ</sequence>
<dbReference type="AlphaFoldDB" id="A0A2H0VZT7"/>
<dbReference type="PANTHER" id="PTHR48094:SF12">
    <property type="entry name" value="PARKINSON DISEASE PROTEIN 7 HOMOLOG"/>
    <property type="match status" value="1"/>
</dbReference>
<evidence type="ECO:0000313" key="3">
    <source>
        <dbReference type="Proteomes" id="UP000230935"/>
    </source>
</evidence>
<feature type="domain" description="DJ-1/PfpI" evidence="1">
    <location>
        <begin position="3"/>
        <end position="165"/>
    </location>
</feature>
<dbReference type="Gene3D" id="3.40.50.880">
    <property type="match status" value="1"/>
</dbReference>
<dbReference type="Proteomes" id="UP000230935">
    <property type="component" value="Unassembled WGS sequence"/>
</dbReference>
<dbReference type="InterPro" id="IPR050325">
    <property type="entry name" value="Prot/Nucl_acid_deglycase"/>
</dbReference>
<evidence type="ECO:0000313" key="2">
    <source>
        <dbReference type="EMBL" id="PIS04597.1"/>
    </source>
</evidence>
<dbReference type="EMBL" id="PEZZ01000048">
    <property type="protein sequence ID" value="PIS04597.1"/>
    <property type="molecule type" value="Genomic_DNA"/>
</dbReference>
<proteinExistence type="predicted"/>
<comment type="caution">
    <text evidence="2">The sequence shown here is derived from an EMBL/GenBank/DDBJ whole genome shotgun (WGS) entry which is preliminary data.</text>
</comment>
<dbReference type="SUPFAM" id="SSF52317">
    <property type="entry name" value="Class I glutamine amidotransferase-like"/>
    <property type="match status" value="1"/>
</dbReference>
<dbReference type="InterPro" id="IPR029062">
    <property type="entry name" value="Class_I_gatase-like"/>
</dbReference>
<evidence type="ECO:0000259" key="1">
    <source>
        <dbReference type="Pfam" id="PF01965"/>
    </source>
</evidence>
<protein>
    <submittedName>
        <fullName evidence="2">DJ-1 family protein</fullName>
    </submittedName>
</protein>
<accession>A0A2H0VZT7</accession>
<name>A0A2H0VZT7_9BACT</name>
<dbReference type="InterPro" id="IPR002818">
    <property type="entry name" value="DJ-1/PfpI"/>
</dbReference>